<dbReference type="EMBL" id="CP029463">
    <property type="protein sequence ID" value="AWM12562.1"/>
    <property type="molecule type" value="Genomic_DNA"/>
</dbReference>
<reference evidence="1 2" key="1">
    <citation type="submission" date="2018-05" db="EMBL/GenBank/DDBJ databases">
        <title>Flavobacterium sp. MEBiC07310.</title>
        <authorList>
            <person name="Baek K."/>
        </authorList>
    </citation>
    <scope>NUCLEOTIDE SEQUENCE [LARGE SCALE GENOMIC DNA]</scope>
    <source>
        <strain evidence="1 2">MEBiC07310</strain>
    </source>
</reference>
<dbReference type="KEGG" id="fse:DI487_00860"/>
<dbReference type="Proteomes" id="UP000245429">
    <property type="component" value="Chromosome"/>
</dbReference>
<sequence length="105" mass="12185">MLLLLVPCKVRNFIEKSFDLEISKPNLQIKTTCKKECQIQVYQKQQWQVKKVLPVISGDEPADIFYTGFISIKEPGKKVTFLPQQKSGITVPYYVLFQQLKIHLV</sequence>
<proteinExistence type="predicted"/>
<protein>
    <submittedName>
        <fullName evidence="1">Uncharacterized protein</fullName>
    </submittedName>
</protein>
<evidence type="ECO:0000313" key="1">
    <source>
        <dbReference type="EMBL" id="AWM12562.1"/>
    </source>
</evidence>
<name>A0A2U8QR31_9FLAO</name>
<dbReference type="AlphaFoldDB" id="A0A2U8QR31"/>
<keyword evidence="2" id="KW-1185">Reference proteome</keyword>
<accession>A0A2U8QR31</accession>
<gene>
    <name evidence="1" type="ORF">DI487_00860</name>
</gene>
<evidence type="ECO:0000313" key="2">
    <source>
        <dbReference type="Proteomes" id="UP000245429"/>
    </source>
</evidence>
<organism evidence="1 2">
    <name type="scientific">Flavobacterium sediminis</name>
    <dbReference type="NCBI Taxonomy" id="2201181"/>
    <lineage>
        <taxon>Bacteria</taxon>
        <taxon>Pseudomonadati</taxon>
        <taxon>Bacteroidota</taxon>
        <taxon>Flavobacteriia</taxon>
        <taxon>Flavobacteriales</taxon>
        <taxon>Flavobacteriaceae</taxon>
        <taxon>Flavobacterium</taxon>
    </lineage>
</organism>